<sequence length="489" mass="54196">MNAASLILGDDIFADLIKSSDPSAAAKSLRQRNKDKYSASSSGNNIEGSTILVVEDDNIVGDDVDPLFVPDDADTGDNNDEERQFMATTKGTRKKHNAEANTTSYQIDKDSVAGARKNATAVIVQAIPQDLEKGYRMATVPKKTPNRSLACDIGWYCLASEQCRRAKQCLSVNSSSSTNAMKHLKAAQGRSSIQTETTEGNRRRKVEPVNAAKAPALFKDDPKRFYEMLWTRLVIIGSPNGKHLPMRKRLHHLILEVYHATKEDFRIDRMAYENFQSRHKARLSRLGGIQKLPMFWQSSAFCPRILLFLHLTEKLVIDSLYEGRLSEQQRAKLVTAVKKTVWYKIKAMVIRAATTLSTVGGAGFEVGNTQKDDLWSGRGTSSLTGIQNAGGTSSLASNVRAPRKSLVSTSNLFKGLFDMRASVASNTSVGCSLETLVDEEIESFMKSTRALVMPHDFELQDVLDGFWMKHQGRFPHRAAVARCIFGILL</sequence>
<feature type="compositionally biased region" description="Polar residues" evidence="1">
    <location>
        <begin position="189"/>
        <end position="198"/>
    </location>
</feature>
<dbReference type="AlphaFoldDB" id="A0A0P1A9I2"/>
<accession>A0A0P1A9I2</accession>
<dbReference type="GeneID" id="36399512"/>
<dbReference type="Proteomes" id="UP000054928">
    <property type="component" value="Unassembled WGS sequence"/>
</dbReference>
<protein>
    <recommendedName>
        <fullName evidence="4">HAT C-terminal dimerisation domain-containing protein</fullName>
    </recommendedName>
</protein>
<dbReference type="RefSeq" id="XP_024573360.1">
    <property type="nucleotide sequence ID" value="XM_024722267.1"/>
</dbReference>
<feature type="region of interest" description="Disordered" evidence="1">
    <location>
        <begin position="183"/>
        <end position="204"/>
    </location>
</feature>
<dbReference type="STRING" id="4781.A0A0P1A9I2"/>
<dbReference type="EMBL" id="CCYD01000261">
    <property type="protein sequence ID" value="CEG36991.1"/>
    <property type="molecule type" value="Genomic_DNA"/>
</dbReference>
<dbReference type="OrthoDB" id="123153at2759"/>
<evidence type="ECO:0000256" key="1">
    <source>
        <dbReference type="SAM" id="MobiDB-lite"/>
    </source>
</evidence>
<proteinExistence type="predicted"/>
<evidence type="ECO:0000313" key="3">
    <source>
        <dbReference type="Proteomes" id="UP000054928"/>
    </source>
</evidence>
<organism evidence="2 3">
    <name type="scientific">Plasmopara halstedii</name>
    <name type="common">Downy mildew of sunflower</name>
    <dbReference type="NCBI Taxonomy" id="4781"/>
    <lineage>
        <taxon>Eukaryota</taxon>
        <taxon>Sar</taxon>
        <taxon>Stramenopiles</taxon>
        <taxon>Oomycota</taxon>
        <taxon>Peronosporomycetes</taxon>
        <taxon>Peronosporales</taxon>
        <taxon>Peronosporaceae</taxon>
        <taxon>Plasmopara</taxon>
    </lineage>
</organism>
<evidence type="ECO:0008006" key="4">
    <source>
        <dbReference type="Google" id="ProtNLM"/>
    </source>
</evidence>
<keyword evidence="3" id="KW-1185">Reference proteome</keyword>
<name>A0A0P1A9I2_PLAHL</name>
<feature type="region of interest" description="Disordered" evidence="1">
    <location>
        <begin position="23"/>
        <end position="43"/>
    </location>
</feature>
<evidence type="ECO:0000313" key="2">
    <source>
        <dbReference type="EMBL" id="CEG36991.1"/>
    </source>
</evidence>
<reference evidence="3" key="1">
    <citation type="submission" date="2014-09" db="EMBL/GenBank/DDBJ databases">
        <authorList>
            <person name="Sharma Rahul"/>
            <person name="Thines Marco"/>
        </authorList>
    </citation>
    <scope>NUCLEOTIDE SEQUENCE [LARGE SCALE GENOMIC DNA]</scope>
</reference>